<dbReference type="Proteomes" id="UP001062846">
    <property type="component" value="Chromosome 2"/>
</dbReference>
<name>A0ACC0PT21_RHOML</name>
<evidence type="ECO:0000313" key="2">
    <source>
        <dbReference type="Proteomes" id="UP001062846"/>
    </source>
</evidence>
<comment type="caution">
    <text evidence="1">The sequence shown here is derived from an EMBL/GenBank/DDBJ whole genome shotgun (WGS) entry which is preliminary data.</text>
</comment>
<protein>
    <submittedName>
        <fullName evidence="1">Uncharacterized protein</fullName>
    </submittedName>
</protein>
<proteinExistence type="predicted"/>
<dbReference type="EMBL" id="CM046389">
    <property type="protein sequence ID" value="KAI8568311.1"/>
    <property type="molecule type" value="Genomic_DNA"/>
</dbReference>
<reference evidence="1" key="1">
    <citation type="submission" date="2022-02" db="EMBL/GenBank/DDBJ databases">
        <title>Plant Genome Project.</title>
        <authorList>
            <person name="Zhang R.-G."/>
        </authorList>
    </citation>
    <scope>NUCLEOTIDE SEQUENCE</scope>
    <source>
        <strain evidence="1">AT1</strain>
    </source>
</reference>
<accession>A0ACC0PT21</accession>
<organism evidence="1 2">
    <name type="scientific">Rhododendron molle</name>
    <name type="common">Chinese azalea</name>
    <name type="synonym">Azalea mollis</name>
    <dbReference type="NCBI Taxonomy" id="49168"/>
    <lineage>
        <taxon>Eukaryota</taxon>
        <taxon>Viridiplantae</taxon>
        <taxon>Streptophyta</taxon>
        <taxon>Embryophyta</taxon>
        <taxon>Tracheophyta</taxon>
        <taxon>Spermatophyta</taxon>
        <taxon>Magnoliopsida</taxon>
        <taxon>eudicotyledons</taxon>
        <taxon>Gunneridae</taxon>
        <taxon>Pentapetalae</taxon>
        <taxon>asterids</taxon>
        <taxon>Ericales</taxon>
        <taxon>Ericaceae</taxon>
        <taxon>Ericoideae</taxon>
        <taxon>Rhodoreae</taxon>
        <taxon>Rhododendron</taxon>
    </lineage>
</organism>
<sequence>MTVPTAVPIFKDVFGDVPNSFGSMLDQHVRVDQLSMFKVLVRERRYINECLHGSMFTFKRFVKLSGRNVIITTFKDMETNISGRYGNVRDNALIMFVVWESAVTSVMKYSLNSRIVYFH</sequence>
<evidence type="ECO:0000313" key="1">
    <source>
        <dbReference type="EMBL" id="KAI8568311.1"/>
    </source>
</evidence>
<keyword evidence="2" id="KW-1185">Reference proteome</keyword>
<gene>
    <name evidence="1" type="ORF">RHMOL_Rhmol02G0188500</name>
</gene>